<dbReference type="Proteomes" id="UP000051315">
    <property type="component" value="Unassembled WGS sequence"/>
</dbReference>
<dbReference type="InterPro" id="IPR018672">
    <property type="entry name" value="DUF2140"/>
</dbReference>
<sequence length="204" mass="22986">MMQEHNKRETRQIHAVNVWKWLFLVLLGLLLGTGAFLGTKLLKTPTPTTSAKTVSRANDPVFTVEMTKDQVNRLIDYYLKHYLKNDALKYQISLSDTAILSGQFKFLGAKIPFTLSMDPFVLENGDVQLKAKKLAVGALPVNVSTVLNFVGNDYHLPKWVALDTKKETITLHLSKFKTENGMSFRADHIDLDADKIDFSAFLAK</sequence>
<evidence type="ECO:0000256" key="1">
    <source>
        <dbReference type="SAM" id="Phobius"/>
    </source>
</evidence>
<accession>A0A0R1WDS8</accession>
<proteinExistence type="predicted"/>
<keyword evidence="1" id="KW-0472">Membrane</keyword>
<keyword evidence="1" id="KW-0812">Transmembrane</keyword>
<comment type="caution">
    <text evidence="2">The sequence shown here is derived from an EMBL/GenBank/DDBJ whole genome shotgun (WGS) entry which is preliminary data.</text>
</comment>
<keyword evidence="3" id="KW-1185">Reference proteome</keyword>
<reference evidence="2 3" key="1">
    <citation type="journal article" date="2015" name="Genome Announc.">
        <title>Expanding the biotechnology potential of lactobacilli through comparative genomics of 213 strains and associated genera.</title>
        <authorList>
            <person name="Sun Z."/>
            <person name="Harris H.M."/>
            <person name="McCann A."/>
            <person name="Guo C."/>
            <person name="Argimon S."/>
            <person name="Zhang W."/>
            <person name="Yang X."/>
            <person name="Jeffery I.B."/>
            <person name="Cooney J.C."/>
            <person name="Kagawa T.F."/>
            <person name="Liu W."/>
            <person name="Song Y."/>
            <person name="Salvetti E."/>
            <person name="Wrobel A."/>
            <person name="Rasinkangas P."/>
            <person name="Parkhill J."/>
            <person name="Rea M.C."/>
            <person name="O'Sullivan O."/>
            <person name="Ritari J."/>
            <person name="Douillard F.P."/>
            <person name="Paul Ross R."/>
            <person name="Yang R."/>
            <person name="Briner A.E."/>
            <person name="Felis G.E."/>
            <person name="de Vos W.M."/>
            <person name="Barrangou R."/>
            <person name="Klaenhammer T.R."/>
            <person name="Caufield P.W."/>
            <person name="Cui Y."/>
            <person name="Zhang H."/>
            <person name="O'Toole P.W."/>
        </authorList>
    </citation>
    <scope>NUCLEOTIDE SEQUENCE [LARGE SCALE GENOMIC DNA]</scope>
    <source>
        <strain evidence="2 3">DSM 17758</strain>
    </source>
</reference>
<name>A0A0R1WDS8_9LACO</name>
<protein>
    <submittedName>
        <fullName evidence="2">Extracellular protein</fullName>
    </submittedName>
</protein>
<evidence type="ECO:0000313" key="2">
    <source>
        <dbReference type="EMBL" id="KRM13787.1"/>
    </source>
</evidence>
<dbReference type="EMBL" id="AZFX01000003">
    <property type="protein sequence ID" value="KRM13787.1"/>
    <property type="molecule type" value="Genomic_DNA"/>
</dbReference>
<gene>
    <name evidence="2" type="ORF">FC15_GL000958</name>
</gene>
<dbReference type="STRING" id="1423735.FC15_GL000958"/>
<dbReference type="Pfam" id="PF09911">
    <property type="entry name" value="DUF2140"/>
    <property type="match status" value="1"/>
</dbReference>
<dbReference type="PATRIC" id="fig|1423735.3.peg.996"/>
<organism evidence="2 3">
    <name type="scientific">Lapidilactobacillus concavus DSM 17758</name>
    <dbReference type="NCBI Taxonomy" id="1423735"/>
    <lineage>
        <taxon>Bacteria</taxon>
        <taxon>Bacillati</taxon>
        <taxon>Bacillota</taxon>
        <taxon>Bacilli</taxon>
        <taxon>Lactobacillales</taxon>
        <taxon>Lactobacillaceae</taxon>
        <taxon>Lapidilactobacillus</taxon>
    </lineage>
</organism>
<evidence type="ECO:0000313" key="3">
    <source>
        <dbReference type="Proteomes" id="UP000051315"/>
    </source>
</evidence>
<dbReference type="AlphaFoldDB" id="A0A0R1WDS8"/>
<feature type="transmembrane region" description="Helical" evidence="1">
    <location>
        <begin position="21"/>
        <end position="42"/>
    </location>
</feature>
<dbReference type="OrthoDB" id="2241695at2"/>
<keyword evidence="1" id="KW-1133">Transmembrane helix</keyword>